<comment type="subcellular location">
    <subcellularLocation>
        <location evidence="7">Endomembrane system</location>
        <topology evidence="7">Single-pass type I membrane protein</topology>
    </subcellularLocation>
    <subcellularLocation>
        <location evidence="1">Endosome</location>
    </subcellularLocation>
</comment>
<evidence type="ECO:0000256" key="5">
    <source>
        <dbReference type="ARBA" id="ARBA00023180"/>
    </source>
</evidence>
<dbReference type="Bgee" id="ENSOCUG00000013956">
    <property type="expression patterns" value="Expressed in autopod skin and 6 other cell types or tissues"/>
</dbReference>
<name>A0A5F9D3Q7_RABIT</name>
<dbReference type="GO" id="GO:0009897">
    <property type="term" value="C:external side of plasma membrane"/>
    <property type="evidence" value="ECO:0007669"/>
    <property type="project" value="TreeGrafter"/>
</dbReference>
<dbReference type="GO" id="GO:0005615">
    <property type="term" value="C:extracellular space"/>
    <property type="evidence" value="ECO:0007669"/>
    <property type="project" value="TreeGrafter"/>
</dbReference>
<evidence type="ECO:0000256" key="6">
    <source>
        <dbReference type="ARBA" id="ARBA00023319"/>
    </source>
</evidence>
<evidence type="ECO:0000256" key="3">
    <source>
        <dbReference type="ARBA" id="ARBA00022859"/>
    </source>
</evidence>
<dbReference type="InterPro" id="IPR013783">
    <property type="entry name" value="Ig-like_fold"/>
</dbReference>
<evidence type="ECO:0000256" key="8">
    <source>
        <dbReference type="SAM" id="SignalP"/>
    </source>
</evidence>
<dbReference type="FunCoup" id="A0A5F9D3Q7">
    <property type="interactions" value="74"/>
</dbReference>
<reference evidence="10" key="2">
    <citation type="submission" date="2025-08" db="UniProtKB">
        <authorList>
            <consortium name="Ensembl"/>
        </authorList>
    </citation>
    <scope>IDENTIFICATION</scope>
    <source>
        <strain evidence="10">Thorbecke</strain>
    </source>
</reference>
<keyword evidence="3" id="KW-0391">Immunity</keyword>
<gene>
    <name evidence="10" type="primary">CD1E</name>
</gene>
<dbReference type="PANTHER" id="PTHR16675:SF146">
    <property type="entry name" value="T-CELL SURFACE GLYCOPROTEIN CD1E, MEMBRANE-ASSOCIATED"/>
    <property type="match status" value="1"/>
</dbReference>
<proteinExistence type="predicted"/>
<dbReference type="GO" id="GO:0048007">
    <property type="term" value="P:antigen processing and presentation, exogenous lipid antigen via MHC class Ib"/>
    <property type="evidence" value="ECO:0007669"/>
    <property type="project" value="TreeGrafter"/>
</dbReference>
<dbReference type="GO" id="GO:0006955">
    <property type="term" value="P:immune response"/>
    <property type="evidence" value="ECO:0007669"/>
    <property type="project" value="TreeGrafter"/>
</dbReference>
<dbReference type="PANTHER" id="PTHR16675">
    <property type="entry name" value="MHC CLASS I-RELATED"/>
    <property type="match status" value="1"/>
</dbReference>
<dbReference type="SUPFAM" id="SSF54452">
    <property type="entry name" value="MHC antigen-recognition domain"/>
    <property type="match status" value="1"/>
</dbReference>
<keyword evidence="6" id="KW-0393">Immunoglobulin domain</keyword>
<dbReference type="GO" id="GO:0048006">
    <property type="term" value="P:antigen processing and presentation, endogenous lipid antigen via MHC class Ib"/>
    <property type="evidence" value="ECO:0007669"/>
    <property type="project" value="TreeGrafter"/>
</dbReference>
<feature type="chain" id="PRO_5023929940" evidence="8">
    <location>
        <begin position="24"/>
        <end position="324"/>
    </location>
</feature>
<dbReference type="InterPro" id="IPR011161">
    <property type="entry name" value="MHC_I-like_Ag-recog"/>
</dbReference>
<dbReference type="GO" id="GO:0051135">
    <property type="term" value="P:positive regulation of NK T cell activation"/>
    <property type="evidence" value="ECO:0007669"/>
    <property type="project" value="UniProtKB-ARBA"/>
</dbReference>
<evidence type="ECO:0000256" key="1">
    <source>
        <dbReference type="ARBA" id="ARBA00004177"/>
    </source>
</evidence>
<dbReference type="SUPFAM" id="SSF48726">
    <property type="entry name" value="Immunoglobulin"/>
    <property type="match status" value="1"/>
</dbReference>
<reference evidence="10 11" key="1">
    <citation type="journal article" date="2011" name="Nature">
        <title>A high-resolution map of human evolutionary constraint using 29 mammals.</title>
        <authorList>
            <person name="Lindblad-Toh K."/>
            <person name="Garber M."/>
            <person name="Zuk O."/>
            <person name="Lin M.F."/>
            <person name="Parker B.J."/>
            <person name="Washietl S."/>
            <person name="Kheradpour P."/>
            <person name="Ernst J."/>
            <person name="Jordan G."/>
            <person name="Mauceli E."/>
            <person name="Ward L.D."/>
            <person name="Lowe C.B."/>
            <person name="Holloway A.K."/>
            <person name="Clamp M."/>
            <person name="Gnerre S."/>
            <person name="Alfoldi J."/>
            <person name="Beal K."/>
            <person name="Chang J."/>
            <person name="Clawson H."/>
            <person name="Cuff J."/>
            <person name="Di Palma F."/>
            <person name="Fitzgerald S."/>
            <person name="Flicek P."/>
            <person name="Guttman M."/>
            <person name="Hubisz M.J."/>
            <person name="Jaffe D.B."/>
            <person name="Jungreis I."/>
            <person name="Kent W.J."/>
            <person name="Kostka D."/>
            <person name="Lara M."/>
            <person name="Martins A.L."/>
            <person name="Massingham T."/>
            <person name="Moltke I."/>
            <person name="Raney B.J."/>
            <person name="Rasmussen M.D."/>
            <person name="Robinson J."/>
            <person name="Stark A."/>
            <person name="Vilella A.J."/>
            <person name="Wen J."/>
            <person name="Xie X."/>
            <person name="Zody M.C."/>
            <person name="Baldwin J."/>
            <person name="Bloom T."/>
            <person name="Chin C.W."/>
            <person name="Heiman D."/>
            <person name="Nicol R."/>
            <person name="Nusbaum C."/>
            <person name="Young S."/>
            <person name="Wilkinson J."/>
            <person name="Worley K.C."/>
            <person name="Kovar C.L."/>
            <person name="Muzny D.M."/>
            <person name="Gibbs R.A."/>
            <person name="Cree A."/>
            <person name="Dihn H.H."/>
            <person name="Fowler G."/>
            <person name="Jhangiani S."/>
            <person name="Joshi V."/>
            <person name="Lee S."/>
            <person name="Lewis L.R."/>
            <person name="Nazareth L.V."/>
            <person name="Okwuonu G."/>
            <person name="Santibanez J."/>
            <person name="Warren W.C."/>
            <person name="Mardis E.R."/>
            <person name="Weinstock G.M."/>
            <person name="Wilson R.K."/>
            <person name="Delehaunty K."/>
            <person name="Dooling D."/>
            <person name="Fronik C."/>
            <person name="Fulton L."/>
            <person name="Fulton B."/>
            <person name="Graves T."/>
            <person name="Minx P."/>
            <person name="Sodergren E."/>
            <person name="Birney E."/>
            <person name="Margulies E.H."/>
            <person name="Herrero J."/>
            <person name="Green E.D."/>
            <person name="Haussler D."/>
            <person name="Siepel A."/>
            <person name="Goldman N."/>
            <person name="Pollard K.S."/>
            <person name="Pedersen J.S."/>
            <person name="Lander E.S."/>
            <person name="Kellis M."/>
        </authorList>
    </citation>
    <scope>NUCLEOTIDE SEQUENCE [LARGE SCALE GENOMIC DNA]</scope>
    <source>
        <strain evidence="10 11">Thorbecke inbred</strain>
    </source>
</reference>
<sequence length="324" mass="35932">MCNHVTFSTLGYVSGLLFLLSHSFSPCALVIPSCSGSEALRPHHPAAEEPLTFRVIQISSFANQSWARNQGSGWLGDIQTHGWDSVSGTIIFLKPWSRGTFSKEDLEYLQTLFQLYFRILTWGVRAFASQLAFKYPFEIQASAGCTVHSGAGSESFLYASYQGSDFLSFQGGSWQPSPGAGTQAQTVCRLLNECRYIKQLVQMFLIVTCPEFLEGLLAKGKSELERQVKPEAWLSRGPSPGPGRLLLVCHVSGFYPKTVWVMWMRGDKQQSRTRRGDVLPNADGTWYLRVTLDVVAGEAAGLSCRVKHSSLRGHDIVVPWGRTL</sequence>
<dbReference type="InterPro" id="IPR011162">
    <property type="entry name" value="MHC_I/II-like_Ag-recog"/>
</dbReference>
<dbReference type="Gene3D" id="3.30.500.10">
    <property type="entry name" value="MHC class I-like antigen recognition-like"/>
    <property type="match status" value="1"/>
</dbReference>
<dbReference type="FunFam" id="2.60.40.10:FF:000254">
    <property type="entry name" value="Antigen-presenting glycoprotein CD1d1"/>
    <property type="match status" value="1"/>
</dbReference>
<keyword evidence="4" id="KW-0472">Membrane</keyword>
<dbReference type="InParanoid" id="A0A5F9D3Q7"/>
<dbReference type="GO" id="GO:0005768">
    <property type="term" value="C:endosome"/>
    <property type="evidence" value="ECO:0007669"/>
    <property type="project" value="UniProtKB-SubCell"/>
</dbReference>
<dbReference type="GO" id="GO:0005730">
    <property type="term" value="C:nucleolus"/>
    <property type="evidence" value="ECO:0007669"/>
    <property type="project" value="Ensembl"/>
</dbReference>
<evidence type="ECO:0000256" key="4">
    <source>
        <dbReference type="ARBA" id="ARBA00023136"/>
    </source>
</evidence>
<feature type="domain" description="Ig-like" evidence="9">
    <location>
        <begin position="210"/>
        <end position="310"/>
    </location>
</feature>
<dbReference type="Pfam" id="PF07654">
    <property type="entry name" value="C1-set"/>
    <property type="match status" value="1"/>
</dbReference>
<dbReference type="GO" id="GO:0071723">
    <property type="term" value="F:lipopeptide binding"/>
    <property type="evidence" value="ECO:0007669"/>
    <property type="project" value="TreeGrafter"/>
</dbReference>
<keyword evidence="2" id="KW-0967">Endosome</keyword>
<dbReference type="GeneTree" id="ENSGT01120000271825"/>
<dbReference type="Proteomes" id="UP000001811">
    <property type="component" value="Chromosome 13"/>
</dbReference>
<dbReference type="STRING" id="9986.ENSOCUP00000040754"/>
<dbReference type="EMBL" id="AAGW02000347">
    <property type="status" value="NOT_ANNOTATED_CDS"/>
    <property type="molecule type" value="Genomic_DNA"/>
</dbReference>
<dbReference type="InterPro" id="IPR050208">
    <property type="entry name" value="MHC_class-I_related"/>
</dbReference>
<dbReference type="GO" id="GO:0005794">
    <property type="term" value="C:Golgi apparatus"/>
    <property type="evidence" value="ECO:0007669"/>
    <property type="project" value="Ensembl"/>
</dbReference>
<accession>A0A5F9D3Q7</accession>
<dbReference type="PROSITE" id="PS50835">
    <property type="entry name" value="IG_LIKE"/>
    <property type="match status" value="1"/>
</dbReference>
<keyword evidence="11" id="KW-1185">Reference proteome</keyword>
<feature type="signal peptide" evidence="8">
    <location>
        <begin position="1"/>
        <end position="23"/>
    </location>
</feature>
<dbReference type="InterPro" id="IPR007110">
    <property type="entry name" value="Ig-like_dom"/>
</dbReference>
<dbReference type="AlphaFoldDB" id="A0A5F9D3Q7"/>
<evidence type="ECO:0000259" key="9">
    <source>
        <dbReference type="PROSITE" id="PS50835"/>
    </source>
</evidence>
<dbReference type="InterPro" id="IPR003597">
    <property type="entry name" value="Ig_C1-set"/>
</dbReference>
<dbReference type="GO" id="GO:0001916">
    <property type="term" value="P:positive regulation of T cell mediated cytotoxicity"/>
    <property type="evidence" value="ECO:0007669"/>
    <property type="project" value="TreeGrafter"/>
</dbReference>
<keyword evidence="5" id="KW-0325">Glycoprotein</keyword>
<evidence type="ECO:0000256" key="2">
    <source>
        <dbReference type="ARBA" id="ARBA00022753"/>
    </source>
</evidence>
<dbReference type="CDD" id="cd21029">
    <property type="entry name" value="IgC1_CD1"/>
    <property type="match status" value="1"/>
</dbReference>
<evidence type="ECO:0000313" key="10">
    <source>
        <dbReference type="Ensembl" id="ENSOCUP00000040754.1"/>
    </source>
</evidence>
<dbReference type="GO" id="GO:0030884">
    <property type="term" value="F:exogenous lipid antigen binding"/>
    <property type="evidence" value="ECO:0007669"/>
    <property type="project" value="TreeGrafter"/>
</dbReference>
<organism evidence="10 11">
    <name type="scientific">Oryctolagus cuniculus</name>
    <name type="common">Rabbit</name>
    <dbReference type="NCBI Taxonomy" id="9986"/>
    <lineage>
        <taxon>Eukaryota</taxon>
        <taxon>Metazoa</taxon>
        <taxon>Chordata</taxon>
        <taxon>Craniata</taxon>
        <taxon>Vertebrata</taxon>
        <taxon>Euteleostomi</taxon>
        <taxon>Mammalia</taxon>
        <taxon>Eutheria</taxon>
        <taxon>Euarchontoglires</taxon>
        <taxon>Glires</taxon>
        <taxon>Lagomorpha</taxon>
        <taxon>Leporidae</taxon>
        <taxon>Oryctolagus</taxon>
    </lineage>
</organism>
<dbReference type="GO" id="GO:0032753">
    <property type="term" value="P:positive regulation of interleukin-4 production"/>
    <property type="evidence" value="ECO:0007669"/>
    <property type="project" value="UniProtKB-ARBA"/>
</dbReference>
<protein>
    <submittedName>
        <fullName evidence="10">CD1e molecule</fullName>
    </submittedName>
</protein>
<dbReference type="Gene3D" id="2.60.40.10">
    <property type="entry name" value="Immunoglobulins"/>
    <property type="match status" value="1"/>
</dbReference>
<dbReference type="InterPro" id="IPR036179">
    <property type="entry name" value="Ig-like_dom_sf"/>
</dbReference>
<evidence type="ECO:0000256" key="7">
    <source>
        <dbReference type="ARBA" id="ARBA00046288"/>
    </source>
</evidence>
<dbReference type="Pfam" id="PF16497">
    <property type="entry name" value="MHC_I_3"/>
    <property type="match status" value="1"/>
</dbReference>
<dbReference type="InterPro" id="IPR037055">
    <property type="entry name" value="MHC_I-like_Ag-recog_sf"/>
</dbReference>
<dbReference type="Ensembl" id="ENSOCUT00000044105.1">
    <property type="protein sequence ID" value="ENSOCUP00000040754.1"/>
    <property type="gene ID" value="ENSOCUG00000013956.4"/>
</dbReference>
<reference evidence="10" key="3">
    <citation type="submission" date="2025-09" db="UniProtKB">
        <authorList>
            <consortium name="Ensembl"/>
        </authorList>
    </citation>
    <scope>IDENTIFICATION</scope>
    <source>
        <strain evidence="10">Thorbecke</strain>
    </source>
</reference>
<dbReference type="GO" id="GO:0030883">
    <property type="term" value="F:endogenous lipid antigen binding"/>
    <property type="evidence" value="ECO:0007669"/>
    <property type="project" value="TreeGrafter"/>
</dbReference>
<dbReference type="SMART" id="SM00407">
    <property type="entry name" value="IGc1"/>
    <property type="match status" value="1"/>
</dbReference>
<dbReference type="FunFam" id="3.30.500.10:FF:000002">
    <property type="entry name" value="Antigen-presenting glycoprotein CD1d1"/>
    <property type="match status" value="1"/>
</dbReference>
<evidence type="ECO:0000313" key="11">
    <source>
        <dbReference type="Proteomes" id="UP000001811"/>
    </source>
</evidence>
<dbReference type="SMR" id="A0A5F9D3Q7"/>
<keyword evidence="8" id="KW-0732">Signal</keyword>